<evidence type="ECO:0000256" key="8">
    <source>
        <dbReference type="ARBA" id="ARBA00022967"/>
    </source>
</evidence>
<comment type="caution">
    <text evidence="15">The sequence shown here is derived from an EMBL/GenBank/DDBJ whole genome shotgun (WGS) entry which is preliminary data.</text>
</comment>
<dbReference type="NCBIfam" id="TIGR01494">
    <property type="entry name" value="ATPase_P-type"/>
    <property type="match status" value="1"/>
</dbReference>
<keyword evidence="10 13" id="KW-0472">Membrane</keyword>
<evidence type="ECO:0000256" key="1">
    <source>
        <dbReference type="ARBA" id="ARBA00004651"/>
    </source>
</evidence>
<dbReference type="InterPro" id="IPR023299">
    <property type="entry name" value="ATPase_P-typ_cyto_dom_N"/>
</dbReference>
<dbReference type="RefSeq" id="WP_192533363.1">
    <property type="nucleotide sequence ID" value="NZ_JACZHT010000001.1"/>
</dbReference>
<dbReference type="GO" id="GO:0016463">
    <property type="term" value="F:P-type zinc transporter activity"/>
    <property type="evidence" value="ECO:0007669"/>
    <property type="project" value="UniProtKB-EC"/>
</dbReference>
<keyword evidence="7 13" id="KW-0067">ATP-binding</keyword>
<dbReference type="EC" id="7.2.2.12" evidence="11"/>
<evidence type="ECO:0000256" key="10">
    <source>
        <dbReference type="ARBA" id="ARBA00023136"/>
    </source>
</evidence>
<dbReference type="NCBIfam" id="TIGR01511">
    <property type="entry name" value="ATPase-IB1_Cu"/>
    <property type="match status" value="1"/>
</dbReference>
<reference evidence="15" key="1">
    <citation type="submission" date="2020-10" db="EMBL/GenBank/DDBJ databases">
        <title>Genome sequence of the unusual species of purple photosynthetic bacteria, Phaeovibrio sulfidiphilus DSM 23193, type strain.</title>
        <authorList>
            <person name="Kyndt J.A."/>
            <person name="Meyer T.E."/>
        </authorList>
    </citation>
    <scope>NUCLEOTIDE SEQUENCE</scope>
    <source>
        <strain evidence="15">DSM 23193</strain>
    </source>
</reference>
<name>A0A8J6YL40_9PROT</name>
<dbReference type="InterPro" id="IPR051014">
    <property type="entry name" value="Cation_Transport_ATPase_IB"/>
</dbReference>
<dbReference type="FunFam" id="2.70.150.10:FF:000020">
    <property type="entry name" value="Copper-exporting P-type ATPase A"/>
    <property type="match status" value="1"/>
</dbReference>
<evidence type="ECO:0000256" key="12">
    <source>
        <dbReference type="ARBA" id="ARBA00047308"/>
    </source>
</evidence>
<feature type="transmembrane region" description="Helical" evidence="13">
    <location>
        <begin position="235"/>
        <end position="258"/>
    </location>
</feature>
<dbReference type="InterPro" id="IPR059000">
    <property type="entry name" value="ATPase_P-type_domA"/>
</dbReference>
<dbReference type="InterPro" id="IPR008250">
    <property type="entry name" value="ATPase_P-typ_transduc_dom_A_sf"/>
</dbReference>
<dbReference type="InterPro" id="IPR023298">
    <property type="entry name" value="ATPase_P-typ_TM_dom_sf"/>
</dbReference>
<dbReference type="SFLD" id="SFLDG00002">
    <property type="entry name" value="C1.7:_P-type_atpase_like"/>
    <property type="match status" value="1"/>
</dbReference>
<evidence type="ECO:0000313" key="15">
    <source>
        <dbReference type="EMBL" id="MBE1236508.1"/>
    </source>
</evidence>
<protein>
    <recommendedName>
        <fullName evidence="11">P-type Zn(2+) transporter</fullName>
        <ecNumber evidence="11">7.2.2.12</ecNumber>
    </recommendedName>
</protein>
<keyword evidence="3 13" id="KW-1003">Cell membrane</keyword>
<evidence type="ECO:0000256" key="7">
    <source>
        <dbReference type="ARBA" id="ARBA00022840"/>
    </source>
</evidence>
<dbReference type="Gene3D" id="2.70.150.10">
    <property type="entry name" value="Calcium-transporting ATPase, cytoplasmic transduction domain A"/>
    <property type="match status" value="1"/>
</dbReference>
<evidence type="ECO:0000256" key="6">
    <source>
        <dbReference type="ARBA" id="ARBA00022741"/>
    </source>
</evidence>
<dbReference type="GO" id="GO:0046872">
    <property type="term" value="F:metal ion binding"/>
    <property type="evidence" value="ECO:0007669"/>
    <property type="project" value="UniProtKB-KW"/>
</dbReference>
<dbReference type="InterPro" id="IPR036412">
    <property type="entry name" value="HAD-like_sf"/>
</dbReference>
<dbReference type="AlphaFoldDB" id="A0A8J6YL40"/>
<feature type="transmembrane region" description="Helical" evidence="13">
    <location>
        <begin position="270"/>
        <end position="292"/>
    </location>
</feature>
<dbReference type="InterPro" id="IPR018303">
    <property type="entry name" value="ATPase_P-typ_P_site"/>
</dbReference>
<dbReference type="SUPFAM" id="SSF81665">
    <property type="entry name" value="Calcium ATPase, transmembrane domain M"/>
    <property type="match status" value="1"/>
</dbReference>
<sequence>MTFVTRFLTDEGPRNTLILLISLAALVASAFDVTVLGQDVAWIAVVLCGGPIVWSALDGLARSRAITAGLLVTLALAACIYLDEIFAAGEVAFIMMLGELLEERTVARARAGIEKLVRLTPRTARRLHDGVEEVVVATQVRVGDVLRVLPGETVPVDGVVLDGRSAVDQSLINGEPLPADKEPGDELFGGTLNQLGALTYRATRESGDSAIGRMIALVRSADASKARIVRLMDRWARWIVYGAVLSAIGTWAVCFWLIGPEEALMRAASVLVVFCPCALVLATPTAIVAAIGNLTKYGILVRAGDALERLAGVRNIAFDKTGTLTWGRPEVVRVVPADPSLTEDRLLALAGAVEESSEHPLGKAVVRAARARQGHLDRASDFAMLPGMGVEGTVGGQSVLAGKAAFLESRSVSIPESVRHELETLAASGATPVHVAVDGRYAGLVALADTLRPEAPETVSRLKGLGMAPVLLTGDAPEAARTIARSAGIHTVRANCLPGDKLEAIDAMERRGEPLLMIGDGINDAPALKRARVGLAMGGVGSDIAVDAADVVLIRDDIRFVPHMVALSRRMMGTVRFNIAVSLGLNFLGIALAMAGLLNPFWAAIVHNAGSVIVVANSSLLLHWRRYPEKAPAKEIAAAVTAPLADGSLPKIEDEGHHHHACCSSCG</sequence>
<dbReference type="InterPro" id="IPR027256">
    <property type="entry name" value="P-typ_ATPase_IB"/>
</dbReference>
<dbReference type="SUPFAM" id="SSF56784">
    <property type="entry name" value="HAD-like"/>
    <property type="match status" value="1"/>
</dbReference>
<dbReference type="InterPro" id="IPR023214">
    <property type="entry name" value="HAD_sf"/>
</dbReference>
<evidence type="ECO:0000259" key="14">
    <source>
        <dbReference type="Pfam" id="PF00122"/>
    </source>
</evidence>
<keyword evidence="4 13" id="KW-0812">Transmembrane</keyword>
<evidence type="ECO:0000256" key="2">
    <source>
        <dbReference type="ARBA" id="ARBA00006024"/>
    </source>
</evidence>
<feature type="domain" description="P-type ATPase A" evidence="14">
    <location>
        <begin position="119"/>
        <end position="218"/>
    </location>
</feature>
<dbReference type="EMBL" id="JACZHT010000001">
    <property type="protein sequence ID" value="MBE1236508.1"/>
    <property type="molecule type" value="Genomic_DNA"/>
</dbReference>
<keyword evidence="6 13" id="KW-0547">Nucleotide-binding</keyword>
<keyword evidence="9 13" id="KW-1133">Transmembrane helix</keyword>
<dbReference type="PANTHER" id="PTHR48085:SF5">
    <property type="entry name" value="CADMIUM_ZINC-TRANSPORTING ATPASE HMA4-RELATED"/>
    <property type="match status" value="1"/>
</dbReference>
<proteinExistence type="inferred from homology"/>
<dbReference type="InterPro" id="IPR044492">
    <property type="entry name" value="P_typ_ATPase_HD_dom"/>
</dbReference>
<evidence type="ECO:0000256" key="3">
    <source>
        <dbReference type="ARBA" id="ARBA00022475"/>
    </source>
</evidence>
<dbReference type="PRINTS" id="PR00119">
    <property type="entry name" value="CATATPASE"/>
</dbReference>
<feature type="transmembrane region" description="Helical" evidence="13">
    <location>
        <begin position="40"/>
        <end position="57"/>
    </location>
</feature>
<keyword evidence="5 13" id="KW-0479">Metal-binding</keyword>
<dbReference type="SUPFAM" id="SSF81653">
    <property type="entry name" value="Calcium ATPase, transduction domain A"/>
    <property type="match status" value="1"/>
</dbReference>
<dbReference type="Pfam" id="PF00702">
    <property type="entry name" value="Hydrolase"/>
    <property type="match status" value="1"/>
</dbReference>
<evidence type="ECO:0000256" key="4">
    <source>
        <dbReference type="ARBA" id="ARBA00022692"/>
    </source>
</evidence>
<dbReference type="GO" id="GO:0005886">
    <property type="term" value="C:plasma membrane"/>
    <property type="evidence" value="ECO:0007669"/>
    <property type="project" value="UniProtKB-SubCell"/>
</dbReference>
<dbReference type="NCBIfam" id="TIGR01525">
    <property type="entry name" value="ATPase-IB_hvy"/>
    <property type="match status" value="1"/>
</dbReference>
<feature type="transmembrane region" description="Helical" evidence="13">
    <location>
        <begin position="577"/>
        <end position="595"/>
    </location>
</feature>
<keyword evidence="16" id="KW-1185">Reference proteome</keyword>
<evidence type="ECO:0000256" key="5">
    <source>
        <dbReference type="ARBA" id="ARBA00022723"/>
    </source>
</evidence>
<evidence type="ECO:0000256" key="9">
    <source>
        <dbReference type="ARBA" id="ARBA00022989"/>
    </source>
</evidence>
<dbReference type="GO" id="GO:0005524">
    <property type="term" value="F:ATP binding"/>
    <property type="evidence" value="ECO:0007669"/>
    <property type="project" value="UniProtKB-UniRule"/>
</dbReference>
<organism evidence="15 16">
    <name type="scientific">Phaeovibrio sulfidiphilus</name>
    <dbReference type="NCBI Taxonomy" id="1220600"/>
    <lineage>
        <taxon>Bacteria</taxon>
        <taxon>Pseudomonadati</taxon>
        <taxon>Pseudomonadota</taxon>
        <taxon>Alphaproteobacteria</taxon>
        <taxon>Rhodospirillales</taxon>
        <taxon>Rhodospirillaceae</taxon>
        <taxon>Phaeovibrio</taxon>
    </lineage>
</organism>
<comment type="catalytic activity">
    <reaction evidence="12">
        <text>Zn(2+)(in) + ATP + H2O = Zn(2+)(out) + ADP + phosphate + H(+)</text>
        <dbReference type="Rhea" id="RHEA:20621"/>
        <dbReference type="ChEBI" id="CHEBI:15377"/>
        <dbReference type="ChEBI" id="CHEBI:15378"/>
        <dbReference type="ChEBI" id="CHEBI:29105"/>
        <dbReference type="ChEBI" id="CHEBI:30616"/>
        <dbReference type="ChEBI" id="CHEBI:43474"/>
        <dbReference type="ChEBI" id="CHEBI:456216"/>
        <dbReference type="EC" id="7.2.2.12"/>
    </reaction>
</comment>
<dbReference type="Gene3D" id="3.40.1110.10">
    <property type="entry name" value="Calcium-transporting ATPase, cytoplasmic domain N"/>
    <property type="match status" value="2"/>
</dbReference>
<comment type="similarity">
    <text evidence="2 13">Belongs to the cation transport ATPase (P-type) (TC 3.A.3) family. Type IB subfamily.</text>
</comment>
<dbReference type="SFLD" id="SFLDS00003">
    <property type="entry name" value="Haloacid_Dehalogenase"/>
    <property type="match status" value="1"/>
</dbReference>
<dbReference type="PANTHER" id="PTHR48085">
    <property type="entry name" value="CADMIUM/ZINC-TRANSPORTING ATPASE HMA2-RELATED"/>
    <property type="match status" value="1"/>
</dbReference>
<comment type="subcellular location">
    <subcellularLocation>
        <location evidence="1">Cell membrane</location>
        <topology evidence="1">Multi-pass membrane protein</topology>
    </subcellularLocation>
</comment>
<keyword evidence="8" id="KW-1278">Translocase</keyword>
<dbReference type="Proteomes" id="UP000631034">
    <property type="component" value="Unassembled WGS sequence"/>
</dbReference>
<gene>
    <name evidence="15" type="ORF">IHV25_02430</name>
</gene>
<dbReference type="PROSITE" id="PS00154">
    <property type="entry name" value="ATPASE_E1_E2"/>
    <property type="match status" value="1"/>
</dbReference>
<feature type="transmembrane region" description="Helical" evidence="13">
    <location>
        <begin position="601"/>
        <end position="624"/>
    </location>
</feature>
<dbReference type="Pfam" id="PF00122">
    <property type="entry name" value="E1-E2_ATPase"/>
    <property type="match status" value="1"/>
</dbReference>
<dbReference type="GO" id="GO:0060003">
    <property type="term" value="P:copper ion export"/>
    <property type="evidence" value="ECO:0007669"/>
    <property type="project" value="UniProtKB-ARBA"/>
</dbReference>
<dbReference type="GO" id="GO:0016887">
    <property type="term" value="F:ATP hydrolysis activity"/>
    <property type="evidence" value="ECO:0007669"/>
    <property type="project" value="InterPro"/>
</dbReference>
<evidence type="ECO:0000256" key="13">
    <source>
        <dbReference type="RuleBase" id="RU362081"/>
    </source>
</evidence>
<evidence type="ECO:0000256" key="11">
    <source>
        <dbReference type="ARBA" id="ARBA00039097"/>
    </source>
</evidence>
<accession>A0A8J6YL40</accession>
<evidence type="ECO:0000313" key="16">
    <source>
        <dbReference type="Proteomes" id="UP000631034"/>
    </source>
</evidence>
<dbReference type="InterPro" id="IPR001757">
    <property type="entry name" value="P_typ_ATPase"/>
</dbReference>
<dbReference type="SFLD" id="SFLDF00027">
    <property type="entry name" value="p-type_atpase"/>
    <property type="match status" value="1"/>
</dbReference>
<dbReference type="Gene3D" id="3.40.50.1000">
    <property type="entry name" value="HAD superfamily/HAD-like"/>
    <property type="match status" value="1"/>
</dbReference>